<dbReference type="EMBL" id="JBFTWV010000020">
    <property type="protein sequence ID" value="KAL2797263.1"/>
    <property type="molecule type" value="Genomic_DNA"/>
</dbReference>
<sequence length="184" mass="20518">MYDGVGRILQGHARQHNFFAWVEPIPGKTDGVYRCSDPNNDETIHYINMPSLNVDDDESLSVTMKELLAQPRRKRDGNTPKLELGSEAMGTYIAPDGRLYVGVGKVTAVGRTPTGAIYALVNPIPGRVGGDYDFYDQLTFEYMPDFTGHTAHKSRFPARDHFSRTIEELAPDLNGSGLRAWLPF</sequence>
<accession>A0ABR4GDZ9</accession>
<gene>
    <name evidence="1" type="ORF">BJX66DRAFT_335166</name>
</gene>
<dbReference type="Proteomes" id="UP001610563">
    <property type="component" value="Unassembled WGS sequence"/>
</dbReference>
<organism evidence="1 2">
    <name type="scientific">Aspergillus keveii</name>
    <dbReference type="NCBI Taxonomy" id="714993"/>
    <lineage>
        <taxon>Eukaryota</taxon>
        <taxon>Fungi</taxon>
        <taxon>Dikarya</taxon>
        <taxon>Ascomycota</taxon>
        <taxon>Pezizomycotina</taxon>
        <taxon>Eurotiomycetes</taxon>
        <taxon>Eurotiomycetidae</taxon>
        <taxon>Eurotiales</taxon>
        <taxon>Aspergillaceae</taxon>
        <taxon>Aspergillus</taxon>
        <taxon>Aspergillus subgen. Nidulantes</taxon>
    </lineage>
</organism>
<keyword evidence="2" id="KW-1185">Reference proteome</keyword>
<name>A0ABR4GDZ9_9EURO</name>
<evidence type="ECO:0000313" key="2">
    <source>
        <dbReference type="Proteomes" id="UP001610563"/>
    </source>
</evidence>
<proteinExistence type="predicted"/>
<protein>
    <submittedName>
        <fullName evidence="1">Uncharacterized protein</fullName>
    </submittedName>
</protein>
<evidence type="ECO:0000313" key="1">
    <source>
        <dbReference type="EMBL" id="KAL2797263.1"/>
    </source>
</evidence>
<comment type="caution">
    <text evidence="1">The sequence shown here is derived from an EMBL/GenBank/DDBJ whole genome shotgun (WGS) entry which is preliminary data.</text>
</comment>
<reference evidence="1 2" key="1">
    <citation type="submission" date="2024-07" db="EMBL/GenBank/DDBJ databases">
        <title>Section-level genome sequencing and comparative genomics of Aspergillus sections Usti and Cavernicolus.</title>
        <authorList>
            <consortium name="Lawrence Berkeley National Laboratory"/>
            <person name="Nybo J.L."/>
            <person name="Vesth T.C."/>
            <person name="Theobald S."/>
            <person name="Frisvad J.C."/>
            <person name="Larsen T.O."/>
            <person name="Kjaerboelling I."/>
            <person name="Rothschild-Mancinelli K."/>
            <person name="Lyhne E.K."/>
            <person name="Kogle M.E."/>
            <person name="Barry K."/>
            <person name="Clum A."/>
            <person name="Na H."/>
            <person name="Ledsgaard L."/>
            <person name="Lin J."/>
            <person name="Lipzen A."/>
            <person name="Kuo A."/>
            <person name="Riley R."/>
            <person name="Mondo S."/>
            <person name="Labutti K."/>
            <person name="Haridas S."/>
            <person name="Pangalinan J."/>
            <person name="Salamov A.A."/>
            <person name="Simmons B.A."/>
            <person name="Magnuson J.K."/>
            <person name="Chen J."/>
            <person name="Drula E."/>
            <person name="Henrissat B."/>
            <person name="Wiebenga A."/>
            <person name="Lubbers R.J."/>
            <person name="Gomes A.C."/>
            <person name="Makela M.R."/>
            <person name="Stajich J."/>
            <person name="Grigoriev I.V."/>
            <person name="Mortensen U.H."/>
            <person name="De Vries R.P."/>
            <person name="Baker S.E."/>
            <person name="Andersen M.R."/>
        </authorList>
    </citation>
    <scope>NUCLEOTIDE SEQUENCE [LARGE SCALE GENOMIC DNA]</scope>
    <source>
        <strain evidence="1 2">CBS 209.92</strain>
    </source>
</reference>